<dbReference type="PROSITE" id="PS00512">
    <property type="entry name" value="ALPHA_GALACTOSIDASE"/>
    <property type="match status" value="1"/>
</dbReference>
<feature type="domain" description="Glycosyl hydrolase family 36 N-terminal" evidence="8">
    <location>
        <begin position="30"/>
        <end position="287"/>
    </location>
</feature>
<reference evidence="9" key="2">
    <citation type="submission" date="2021-04" db="EMBL/GenBank/DDBJ databases">
        <authorList>
            <person name="Gilroy R."/>
        </authorList>
    </citation>
    <scope>NUCLEOTIDE SEQUENCE</scope>
    <source>
        <strain evidence="9">CHK191-13928</strain>
    </source>
</reference>
<evidence type="ECO:0000256" key="3">
    <source>
        <dbReference type="ARBA" id="ARBA00022801"/>
    </source>
</evidence>
<dbReference type="InterPro" id="IPR000111">
    <property type="entry name" value="Glyco_hydro_27/36_CS"/>
</dbReference>
<dbReference type="InterPro" id="IPR013780">
    <property type="entry name" value="Glyco_hydro_b"/>
</dbReference>
<evidence type="ECO:0000256" key="1">
    <source>
        <dbReference type="ARBA" id="ARBA00001255"/>
    </source>
</evidence>
<feature type="active site" description="Nucleophile" evidence="6">
    <location>
        <position position="480"/>
    </location>
</feature>
<feature type="domain" description="Glycosyl hydrolase family 36 C-terminal" evidence="7">
    <location>
        <begin position="652"/>
        <end position="727"/>
    </location>
</feature>
<comment type="similarity">
    <text evidence="5">Belongs to the glycosyl hydrolase.</text>
</comment>
<dbReference type="AlphaFoldDB" id="A0A9D1WYH7"/>
<evidence type="ECO:0000256" key="2">
    <source>
        <dbReference type="ARBA" id="ARBA00012755"/>
    </source>
</evidence>
<dbReference type="InterPro" id="IPR031704">
    <property type="entry name" value="Glyco_hydro_36_N"/>
</dbReference>
<evidence type="ECO:0000313" key="9">
    <source>
        <dbReference type="EMBL" id="HIX68330.1"/>
    </source>
</evidence>
<dbReference type="EMBL" id="DXEM01000031">
    <property type="protein sequence ID" value="HIX68330.1"/>
    <property type="molecule type" value="Genomic_DNA"/>
</dbReference>
<dbReference type="Pfam" id="PF16874">
    <property type="entry name" value="Glyco_hydro_36C"/>
    <property type="match status" value="1"/>
</dbReference>
<dbReference type="Proteomes" id="UP000886721">
    <property type="component" value="Unassembled WGS sequence"/>
</dbReference>
<comment type="caution">
    <text evidence="9">The sequence shown here is derived from an EMBL/GenBank/DDBJ whole genome shotgun (WGS) entry which is preliminary data.</text>
</comment>
<dbReference type="PIRSF" id="PIRSF005536">
    <property type="entry name" value="Agal"/>
    <property type="match status" value="1"/>
</dbReference>
<evidence type="ECO:0000259" key="8">
    <source>
        <dbReference type="Pfam" id="PF16875"/>
    </source>
</evidence>
<dbReference type="Pfam" id="PF02065">
    <property type="entry name" value="Melibiase"/>
    <property type="match status" value="1"/>
</dbReference>
<dbReference type="InterPro" id="IPR038417">
    <property type="entry name" value="Alpga-gal_N_sf"/>
</dbReference>
<proteinExistence type="inferred from homology"/>
<dbReference type="Gene3D" id="2.60.40.1180">
    <property type="entry name" value="Golgi alpha-mannosidase II"/>
    <property type="match status" value="1"/>
</dbReference>
<dbReference type="SUPFAM" id="SSF51445">
    <property type="entry name" value="(Trans)glycosidases"/>
    <property type="match status" value="1"/>
</dbReference>
<keyword evidence="3 5" id="KW-0378">Hydrolase</keyword>
<dbReference type="Pfam" id="PF16875">
    <property type="entry name" value="Glyco_hydro_36N"/>
    <property type="match status" value="1"/>
</dbReference>
<dbReference type="InterPro" id="IPR017853">
    <property type="entry name" value="GH"/>
</dbReference>
<gene>
    <name evidence="9" type="ORF">H9735_09490</name>
</gene>
<dbReference type="PANTHER" id="PTHR43053">
    <property type="entry name" value="GLYCOSIDASE FAMILY 31"/>
    <property type="match status" value="1"/>
</dbReference>
<dbReference type="PANTHER" id="PTHR43053:SF3">
    <property type="entry name" value="ALPHA-GALACTOSIDASE C-RELATED"/>
    <property type="match status" value="1"/>
</dbReference>
<comment type="catalytic activity">
    <reaction evidence="1 5">
        <text>Hydrolysis of terminal, non-reducing alpha-D-galactose residues in alpha-D-galactosides, including galactose oligosaccharides, galactomannans and galactolipids.</text>
        <dbReference type="EC" id="3.2.1.22"/>
    </reaction>
</comment>
<dbReference type="InterPro" id="IPR002252">
    <property type="entry name" value="Glyco_hydro_36"/>
</dbReference>
<protein>
    <recommendedName>
        <fullName evidence="2 5">Alpha-galactosidase</fullName>
        <ecNumber evidence="2 5">3.2.1.22</ecNumber>
    </recommendedName>
</protein>
<dbReference type="FunFam" id="3.20.20.70:FF:000118">
    <property type="entry name" value="Alpha-galactosidase"/>
    <property type="match status" value="1"/>
</dbReference>
<dbReference type="EC" id="3.2.1.22" evidence="2 5"/>
<dbReference type="Gene3D" id="3.20.20.70">
    <property type="entry name" value="Aldolase class I"/>
    <property type="match status" value="1"/>
</dbReference>
<organism evidence="9 10">
    <name type="scientific">Candidatus Anaerostipes excrementavium</name>
    <dbReference type="NCBI Taxonomy" id="2838463"/>
    <lineage>
        <taxon>Bacteria</taxon>
        <taxon>Bacillati</taxon>
        <taxon>Bacillota</taxon>
        <taxon>Clostridia</taxon>
        <taxon>Lachnospirales</taxon>
        <taxon>Lachnospiraceae</taxon>
        <taxon>Anaerostipes</taxon>
    </lineage>
</organism>
<evidence type="ECO:0000256" key="4">
    <source>
        <dbReference type="ARBA" id="ARBA00023295"/>
    </source>
</evidence>
<dbReference type="PRINTS" id="PR00743">
    <property type="entry name" value="GLHYDRLASE36"/>
</dbReference>
<dbReference type="InterPro" id="IPR031705">
    <property type="entry name" value="Glyco_hydro_36_C"/>
</dbReference>
<dbReference type="InterPro" id="IPR050985">
    <property type="entry name" value="Alpha-glycosidase_related"/>
</dbReference>
<dbReference type="CDD" id="cd14791">
    <property type="entry name" value="GH36"/>
    <property type="match status" value="1"/>
</dbReference>
<feature type="active site" description="Proton donor" evidence="6">
    <location>
        <position position="550"/>
    </location>
</feature>
<evidence type="ECO:0000256" key="5">
    <source>
        <dbReference type="PIRNR" id="PIRNR005536"/>
    </source>
</evidence>
<evidence type="ECO:0000256" key="6">
    <source>
        <dbReference type="PIRSR" id="PIRSR005536-1"/>
    </source>
</evidence>
<accession>A0A9D1WYH7</accession>
<reference evidence="9" key="1">
    <citation type="journal article" date="2021" name="PeerJ">
        <title>Extensive microbial diversity within the chicken gut microbiome revealed by metagenomics and culture.</title>
        <authorList>
            <person name="Gilroy R."/>
            <person name="Ravi A."/>
            <person name="Getino M."/>
            <person name="Pursley I."/>
            <person name="Horton D.L."/>
            <person name="Alikhan N.F."/>
            <person name="Baker D."/>
            <person name="Gharbi K."/>
            <person name="Hall N."/>
            <person name="Watson M."/>
            <person name="Adriaenssens E.M."/>
            <person name="Foster-Nyarko E."/>
            <person name="Jarju S."/>
            <person name="Secka A."/>
            <person name="Antonio M."/>
            <person name="Oren A."/>
            <person name="Chaudhuri R.R."/>
            <person name="La Ragione R."/>
            <person name="Hildebrand F."/>
            <person name="Pallen M.J."/>
        </authorList>
    </citation>
    <scope>NUCLEOTIDE SEQUENCE</scope>
    <source>
        <strain evidence="9">CHK191-13928</strain>
    </source>
</reference>
<dbReference type="Gene3D" id="2.70.98.60">
    <property type="entry name" value="alpha-galactosidase from lactobacil brevis"/>
    <property type="match status" value="1"/>
</dbReference>
<evidence type="ECO:0000259" key="7">
    <source>
        <dbReference type="Pfam" id="PF16874"/>
    </source>
</evidence>
<dbReference type="GO" id="GO:0004557">
    <property type="term" value="F:alpha-galactosidase activity"/>
    <property type="evidence" value="ECO:0007669"/>
    <property type="project" value="UniProtKB-UniRule"/>
</dbReference>
<name>A0A9D1WYH7_9FIRM</name>
<evidence type="ECO:0000313" key="10">
    <source>
        <dbReference type="Proteomes" id="UP000886721"/>
    </source>
</evidence>
<keyword evidence="4 5" id="KW-0326">Glycosidase</keyword>
<dbReference type="GO" id="GO:0016052">
    <property type="term" value="P:carbohydrate catabolic process"/>
    <property type="evidence" value="ECO:0007669"/>
    <property type="project" value="InterPro"/>
</dbReference>
<dbReference type="InterPro" id="IPR013785">
    <property type="entry name" value="Aldolase_TIM"/>
</dbReference>
<sequence>MSVRYVEDKKTFILQTNHCTYQMKISDYDYLLHLYYGERIDDEDLSYLIQPQDRGFSPNPNEVGNDRTFSLDVFPQEFSSDGCCDYRISSIEVKNGDGSYAFLGKVTDYKIYPGKYHLEGLPTLFPSENDTVDTLEIWLKDVSSKVTVILCYSVFEEKDIITRAVKVLNESENTMYLNRIMSATIDFMESDFDFVHFDGRHTMERNLTREPIAYGVQSVGSARGASSHQHNPFVILCDHNANEDVGNCYGFSFVYSGNFRCEVEKDQFDQTRIQFGINPKGFSYQLKSGEKFTAPEVVLAYSSQGFSKLSHLYHDVFRENLCRSPWVNKMRPVVINSWEATYFDFDDEKLLDIAKKSVDMGVDLFVLDDGWFGKRDSDSSGLGDWKVNTKKIKRGLKGLADEINKMGLKFGLWIEPEMVSEDSDLYRTHPDWCLTIPGRAATRGRYQLVLDLSRKDVCDYIIREINQVLESANIEYIKWDMNRNITEVWSHVVEPEKQGEIYHRYILGLYYIMDHIILEHPNILFGGCAGGGGRFDPGMLYYHPQIWCSDNTDAVNRLMIQYGTSFAYPISTIESHVSVCPNHQTGRSVSLETRGVVAMDGIFGFELDSTKMAEEDKEICRKQSEFYKKHYDLIVKGDYYRLTDPFENKEYAAWQHVSKDQKEALVSLVLTEKEPNAPQRYLRFKGLDSTAFYHIAGDDRTYSGKVLMTVGVPIPNLAQYESIQYYLKKIEEGKNG</sequence>